<organism evidence="1 2">
    <name type="scientific">Vespula squamosa</name>
    <name type="common">Southern yellow jacket</name>
    <name type="synonym">Wasp</name>
    <dbReference type="NCBI Taxonomy" id="30214"/>
    <lineage>
        <taxon>Eukaryota</taxon>
        <taxon>Metazoa</taxon>
        <taxon>Ecdysozoa</taxon>
        <taxon>Arthropoda</taxon>
        <taxon>Hexapoda</taxon>
        <taxon>Insecta</taxon>
        <taxon>Pterygota</taxon>
        <taxon>Neoptera</taxon>
        <taxon>Endopterygota</taxon>
        <taxon>Hymenoptera</taxon>
        <taxon>Apocrita</taxon>
        <taxon>Aculeata</taxon>
        <taxon>Vespoidea</taxon>
        <taxon>Vespidae</taxon>
        <taxon>Vespinae</taxon>
        <taxon>Vespula</taxon>
    </lineage>
</organism>
<dbReference type="Proteomes" id="UP001607302">
    <property type="component" value="Unassembled WGS sequence"/>
</dbReference>
<dbReference type="EMBL" id="JAUDFV010000166">
    <property type="protein sequence ID" value="KAL2712608.1"/>
    <property type="molecule type" value="Genomic_DNA"/>
</dbReference>
<dbReference type="AlphaFoldDB" id="A0ABD1ZW63"/>
<gene>
    <name evidence="1" type="ORF">V1478_018131</name>
</gene>
<evidence type="ECO:0000313" key="2">
    <source>
        <dbReference type="Proteomes" id="UP001607302"/>
    </source>
</evidence>
<evidence type="ECO:0000313" key="1">
    <source>
        <dbReference type="EMBL" id="KAL2712608.1"/>
    </source>
</evidence>
<comment type="caution">
    <text evidence="1">The sequence shown here is derived from an EMBL/GenBank/DDBJ whole genome shotgun (WGS) entry which is preliminary data.</text>
</comment>
<sequence>MAIRDTNCQLKIFKSDKAFIQDTYGRIHTNFVKLFDTFEQVACLCPSMYIVDLVSGCLGDAPLSPPFDSNIHVV</sequence>
<proteinExistence type="predicted"/>
<keyword evidence="2" id="KW-1185">Reference proteome</keyword>
<name>A0ABD1ZW63_VESSQ</name>
<accession>A0ABD1ZW63</accession>
<protein>
    <submittedName>
        <fullName evidence="1">Uncharacterized protein</fullName>
    </submittedName>
</protein>
<reference evidence="1 2" key="1">
    <citation type="journal article" date="2024" name="Ann. Entomol. Soc. Am.">
        <title>Genomic analyses of the southern and eastern yellowjacket wasps (Hymenoptera: Vespidae) reveal evolutionary signatures of social life.</title>
        <authorList>
            <person name="Catto M.A."/>
            <person name="Caine P.B."/>
            <person name="Orr S.E."/>
            <person name="Hunt B.G."/>
            <person name="Goodisman M.A.D."/>
        </authorList>
    </citation>
    <scope>NUCLEOTIDE SEQUENCE [LARGE SCALE GENOMIC DNA]</scope>
    <source>
        <strain evidence="1">233</strain>
        <tissue evidence="1">Head and thorax</tissue>
    </source>
</reference>